<dbReference type="AlphaFoldDB" id="A0A7J6HP60"/>
<accession>A0A7J6HP60</accession>
<dbReference type="EMBL" id="JAATIQ010000034">
    <property type="protein sequence ID" value="KAF4397042.1"/>
    <property type="molecule type" value="Genomic_DNA"/>
</dbReference>
<gene>
    <name evidence="1" type="ORF">G4B88_008888</name>
</gene>
<evidence type="ECO:0000313" key="1">
    <source>
        <dbReference type="EMBL" id="KAF4397042.1"/>
    </source>
</evidence>
<organism evidence="1 2">
    <name type="scientific">Cannabis sativa</name>
    <name type="common">Hemp</name>
    <name type="synonym">Marijuana</name>
    <dbReference type="NCBI Taxonomy" id="3483"/>
    <lineage>
        <taxon>Eukaryota</taxon>
        <taxon>Viridiplantae</taxon>
        <taxon>Streptophyta</taxon>
        <taxon>Embryophyta</taxon>
        <taxon>Tracheophyta</taxon>
        <taxon>Spermatophyta</taxon>
        <taxon>Magnoliopsida</taxon>
        <taxon>eudicotyledons</taxon>
        <taxon>Gunneridae</taxon>
        <taxon>Pentapetalae</taxon>
        <taxon>rosids</taxon>
        <taxon>fabids</taxon>
        <taxon>Rosales</taxon>
        <taxon>Cannabaceae</taxon>
        <taxon>Cannabis</taxon>
    </lineage>
</organism>
<protein>
    <submittedName>
        <fullName evidence="1">Uncharacterized protein</fullName>
    </submittedName>
</protein>
<evidence type="ECO:0000313" key="2">
    <source>
        <dbReference type="Proteomes" id="UP000583929"/>
    </source>
</evidence>
<sequence>MALAIACGESSPSLFVILRVLNRTMDSIKHNIAEFVNVICSRNNGVDARNENEIFGIEEWDWQSHEGKHIFGQNRLFRFDQGNHLPGKIRHD</sequence>
<reference evidence="1 2" key="1">
    <citation type="journal article" date="2020" name="bioRxiv">
        <title>Sequence and annotation of 42 cannabis genomes reveals extensive copy number variation in cannabinoid synthesis and pathogen resistance genes.</title>
        <authorList>
            <person name="Mckernan K.J."/>
            <person name="Helbert Y."/>
            <person name="Kane L.T."/>
            <person name="Ebling H."/>
            <person name="Zhang L."/>
            <person name="Liu B."/>
            <person name="Eaton Z."/>
            <person name="Mclaughlin S."/>
            <person name="Kingan S."/>
            <person name="Baybayan P."/>
            <person name="Concepcion G."/>
            <person name="Jordan M."/>
            <person name="Riva A."/>
            <person name="Barbazuk W."/>
            <person name="Harkins T."/>
        </authorList>
    </citation>
    <scope>NUCLEOTIDE SEQUENCE [LARGE SCALE GENOMIC DNA]</scope>
    <source>
        <strain evidence="2">cv. Jamaican Lion 4</strain>
        <tissue evidence="1">Leaf</tissue>
    </source>
</reference>
<keyword evidence="2" id="KW-1185">Reference proteome</keyword>
<proteinExistence type="predicted"/>
<comment type="caution">
    <text evidence="1">The sequence shown here is derived from an EMBL/GenBank/DDBJ whole genome shotgun (WGS) entry which is preliminary data.</text>
</comment>
<name>A0A7J6HP60_CANSA</name>
<dbReference type="Proteomes" id="UP000583929">
    <property type="component" value="Unassembled WGS sequence"/>
</dbReference>